<proteinExistence type="predicted"/>
<feature type="region of interest" description="Disordered" evidence="1">
    <location>
        <begin position="84"/>
        <end position="118"/>
    </location>
</feature>
<evidence type="ECO:0000313" key="3">
    <source>
        <dbReference type="Proteomes" id="UP000476332"/>
    </source>
</evidence>
<organism evidence="2 3">
    <name type="scientific">Aurantimonas aggregata</name>
    <dbReference type="NCBI Taxonomy" id="2047720"/>
    <lineage>
        <taxon>Bacteria</taxon>
        <taxon>Pseudomonadati</taxon>
        <taxon>Pseudomonadota</taxon>
        <taxon>Alphaproteobacteria</taxon>
        <taxon>Hyphomicrobiales</taxon>
        <taxon>Aurantimonadaceae</taxon>
        <taxon>Aurantimonas</taxon>
    </lineage>
</organism>
<gene>
    <name evidence="2" type="ORF">GTW51_14125</name>
</gene>
<dbReference type="Proteomes" id="UP000476332">
    <property type="component" value="Unassembled WGS sequence"/>
</dbReference>
<feature type="region of interest" description="Disordered" evidence="1">
    <location>
        <begin position="46"/>
        <end position="65"/>
    </location>
</feature>
<comment type="caution">
    <text evidence="2">The sequence shown here is derived from an EMBL/GenBank/DDBJ whole genome shotgun (WGS) entry which is preliminary data.</text>
</comment>
<name>A0A6L9MK28_9HYPH</name>
<dbReference type="Pfam" id="PF11154">
    <property type="entry name" value="DUF2934"/>
    <property type="match status" value="1"/>
</dbReference>
<reference evidence="2 3" key="1">
    <citation type="submission" date="2020-01" db="EMBL/GenBank/DDBJ databases">
        <title>Genomes of bacteria type strains.</title>
        <authorList>
            <person name="Chen J."/>
            <person name="Zhu S."/>
            <person name="Chen J."/>
        </authorList>
    </citation>
    <scope>NUCLEOTIDE SEQUENCE [LARGE SCALE GENOMIC DNA]</scope>
    <source>
        <strain evidence="2 3">KCTC 52919</strain>
    </source>
</reference>
<dbReference type="InterPro" id="IPR021327">
    <property type="entry name" value="DUF2934"/>
</dbReference>
<dbReference type="RefSeq" id="WP_163044651.1">
    <property type="nucleotide sequence ID" value="NZ_JAAAMJ010000011.1"/>
</dbReference>
<sequence>MRRSDEAEIIRTLAYEIWEREGRPTGREHEHWADANRAFARLYPAEPAAEGQNDHRASWDRSAAERQEADALRRALWTPEPFSQELFGTEGRKAPRWRRGRAALPDANSQTWTPAPRL</sequence>
<protein>
    <submittedName>
        <fullName evidence="2">DUF2934 domain-containing protein</fullName>
    </submittedName>
</protein>
<evidence type="ECO:0000256" key="1">
    <source>
        <dbReference type="SAM" id="MobiDB-lite"/>
    </source>
</evidence>
<dbReference type="EMBL" id="JAAAMJ010000011">
    <property type="protein sequence ID" value="NDV87840.1"/>
    <property type="molecule type" value="Genomic_DNA"/>
</dbReference>
<evidence type="ECO:0000313" key="2">
    <source>
        <dbReference type="EMBL" id="NDV87840.1"/>
    </source>
</evidence>
<accession>A0A6L9MK28</accession>
<keyword evidence="3" id="KW-1185">Reference proteome</keyword>
<dbReference type="AlphaFoldDB" id="A0A6L9MK28"/>
<feature type="compositionally biased region" description="Basic and acidic residues" evidence="1">
    <location>
        <begin position="52"/>
        <end position="65"/>
    </location>
</feature>
<feature type="compositionally biased region" description="Polar residues" evidence="1">
    <location>
        <begin position="107"/>
        <end position="118"/>
    </location>
</feature>